<comment type="subcellular location">
    <subcellularLocation>
        <location evidence="1">Membrane</location>
        <topology evidence="1">Multi-pass membrane protein</topology>
    </subcellularLocation>
</comment>
<evidence type="ECO:0000313" key="8">
    <source>
        <dbReference type="EMBL" id="QHI12599.1"/>
    </source>
</evidence>
<feature type="transmembrane region" description="Helical" evidence="5">
    <location>
        <begin position="380"/>
        <end position="402"/>
    </location>
</feature>
<feature type="transmembrane region" description="Helical" evidence="5">
    <location>
        <begin position="256"/>
        <end position="274"/>
    </location>
</feature>
<feature type="transmembrane region" description="Helical" evidence="5">
    <location>
        <begin position="112"/>
        <end position="132"/>
    </location>
</feature>
<feature type="transmembrane region" description="Helical" evidence="5">
    <location>
        <begin position="414"/>
        <end position="435"/>
    </location>
</feature>
<dbReference type="CDD" id="cd17365">
    <property type="entry name" value="MFS_PcaK_like"/>
    <property type="match status" value="1"/>
</dbReference>
<dbReference type="InterPro" id="IPR005829">
    <property type="entry name" value="Sugar_transporter_CS"/>
</dbReference>
<evidence type="ECO:0000256" key="2">
    <source>
        <dbReference type="ARBA" id="ARBA00022692"/>
    </source>
</evidence>
<reference evidence="7 9" key="2">
    <citation type="submission" date="2019-12" db="EMBL/GenBank/DDBJ databases">
        <title>Acinetobacter haemolyticus comparative genomics.</title>
        <authorList>
            <person name="Castro-Jaimes S."/>
            <person name="Bello-Lopez E."/>
            <person name="Velazquez-Acosta C."/>
            <person name="Volkow-Fernandez P."/>
            <person name="Lozano-Zarain P."/>
            <person name="Castillo Ramirez S."/>
            <person name="Cevallos M.A."/>
        </authorList>
    </citation>
    <scope>NUCLEOTIDE SEQUENCE [LARGE SCALE GENOMIC DNA]</scope>
    <source>
        <strain evidence="7 9">AN10</strain>
    </source>
</reference>
<dbReference type="EMBL" id="WTTO01000002">
    <property type="protein sequence ID" value="NAR72120.1"/>
    <property type="molecule type" value="Genomic_DNA"/>
</dbReference>
<evidence type="ECO:0000256" key="1">
    <source>
        <dbReference type="ARBA" id="ARBA00004141"/>
    </source>
</evidence>
<dbReference type="RefSeq" id="WP_005089339.1">
    <property type="nucleotide sequence ID" value="NZ_CAXNZT010000009.1"/>
</dbReference>
<sequence length="449" mass="48140">MNRDVLSEINQNKMSRYQWFVISICICLNIIDGFDVMVMAFTAPSVSMEWSLSGAQIGLLLSAGLFGMAAGSIFLAPFADKVGRRLLILSCLVISGLSMLACAFVDNHNTLALLRFITGIGVGGILASSNVLASEYANGRWRSLAVSLMSTGYGIGATLGGVLSLALIEQLGWRSIFLAGGIATIMMLFVSIWLLPESLDYLLAKRPKQALKQINITMQRIGGSTLSALPHQVKTSTAGNKGELVKLFDGHLRFQTLCLWFAFFLVMFGFYFVMSWTPKILLSMGMSADQGVTTGILISIGGIFGAAIIGLLASRIKIFYALSLFLGLTAVCVFLFVAVSTHVSIALVVGLLLGTLINGCVAGLYSISPTIYDAEIRSRGVGYAIGFGRIGAILSPTVAGIFLDKGIAPATLYAYYGVVFILAIFLILSLGNAFYRNKKEQNYALKTAP</sequence>
<dbReference type="AlphaFoldDB" id="A0A1L6KKG1"/>
<feature type="transmembrane region" description="Helical" evidence="5">
    <location>
        <begin position="294"/>
        <end position="312"/>
    </location>
</feature>
<dbReference type="GO" id="GO:0005886">
    <property type="term" value="C:plasma membrane"/>
    <property type="evidence" value="ECO:0007669"/>
    <property type="project" value="TreeGrafter"/>
</dbReference>
<evidence type="ECO:0000313" key="9">
    <source>
        <dbReference type="Proteomes" id="UP000451048"/>
    </source>
</evidence>
<keyword evidence="3 5" id="KW-1133">Transmembrane helix</keyword>
<feature type="transmembrane region" description="Helical" evidence="5">
    <location>
        <begin position="174"/>
        <end position="196"/>
    </location>
</feature>
<dbReference type="Pfam" id="PF07690">
    <property type="entry name" value="MFS_1"/>
    <property type="match status" value="1"/>
</dbReference>
<evidence type="ECO:0000259" key="6">
    <source>
        <dbReference type="PROSITE" id="PS50850"/>
    </source>
</evidence>
<dbReference type="InterPro" id="IPR036259">
    <property type="entry name" value="MFS_trans_sf"/>
</dbReference>
<feature type="transmembrane region" description="Helical" evidence="5">
    <location>
        <begin position="20"/>
        <end position="43"/>
    </location>
</feature>
<dbReference type="STRING" id="29430.AHTJS_03685"/>
<dbReference type="Proteomes" id="UP000451048">
    <property type="component" value="Unassembled WGS sequence"/>
</dbReference>
<feature type="domain" description="Major facilitator superfamily (MFS) profile" evidence="6">
    <location>
        <begin position="21"/>
        <end position="441"/>
    </location>
</feature>
<reference evidence="8 10" key="1">
    <citation type="submission" date="2018-08" db="EMBL/GenBank/DDBJ databases">
        <title>Analysis of the genomic diversity of Mexican Acinetobacter haemolyticus clinical isolates.</title>
        <authorList>
            <person name="Castro-Jaimes S."/>
            <person name="Cevallos M.A."/>
        </authorList>
    </citation>
    <scope>NUCLEOTIDE SEQUENCE [LARGE SCALE GENOMIC DNA]</scope>
    <source>
        <strain evidence="8 10">AN43</strain>
    </source>
</reference>
<protein>
    <submittedName>
        <fullName evidence="7">MFS transporter</fullName>
    </submittedName>
</protein>
<feature type="transmembrane region" description="Helical" evidence="5">
    <location>
        <begin position="144"/>
        <end position="168"/>
    </location>
</feature>
<dbReference type="SUPFAM" id="SSF103473">
    <property type="entry name" value="MFS general substrate transporter"/>
    <property type="match status" value="1"/>
</dbReference>
<gene>
    <name evidence="8" type="ORF">AhaeAN43_03985</name>
    <name evidence="7" type="ORF">GPS52_01205</name>
</gene>
<evidence type="ECO:0000256" key="3">
    <source>
        <dbReference type="ARBA" id="ARBA00022989"/>
    </source>
</evidence>
<dbReference type="Proteomes" id="UP000463868">
    <property type="component" value="Chromosome"/>
</dbReference>
<dbReference type="OrthoDB" id="7066727at2"/>
<dbReference type="PROSITE" id="PS00216">
    <property type="entry name" value="SUGAR_TRANSPORT_1"/>
    <property type="match status" value="1"/>
</dbReference>
<dbReference type="PROSITE" id="PS00217">
    <property type="entry name" value="SUGAR_TRANSPORT_2"/>
    <property type="match status" value="1"/>
</dbReference>
<dbReference type="PANTHER" id="PTHR23508">
    <property type="entry name" value="CARBOXYLIC ACID TRANSPORTER PROTEIN HOMOLOG"/>
    <property type="match status" value="1"/>
</dbReference>
<name>A0A1L6KKG1_ACIHA</name>
<dbReference type="PANTHER" id="PTHR23508:SF10">
    <property type="entry name" value="CARBOXYLIC ACID TRANSPORTER PROTEIN HOMOLOG"/>
    <property type="match status" value="1"/>
</dbReference>
<evidence type="ECO:0000313" key="10">
    <source>
        <dbReference type="Proteomes" id="UP000463868"/>
    </source>
</evidence>
<proteinExistence type="predicted"/>
<dbReference type="Gene3D" id="1.20.1250.20">
    <property type="entry name" value="MFS general substrate transporter like domains"/>
    <property type="match status" value="1"/>
</dbReference>
<keyword evidence="2 5" id="KW-0812">Transmembrane</keyword>
<accession>A0A1L6KKG1</accession>
<organism evidence="7 9">
    <name type="scientific">Acinetobacter haemolyticus</name>
    <dbReference type="NCBI Taxonomy" id="29430"/>
    <lineage>
        <taxon>Bacteria</taxon>
        <taxon>Pseudomonadati</taxon>
        <taxon>Pseudomonadota</taxon>
        <taxon>Gammaproteobacteria</taxon>
        <taxon>Moraxellales</taxon>
        <taxon>Moraxellaceae</taxon>
        <taxon>Acinetobacter</taxon>
    </lineage>
</organism>
<dbReference type="InterPro" id="IPR011701">
    <property type="entry name" value="MFS"/>
</dbReference>
<evidence type="ECO:0000256" key="4">
    <source>
        <dbReference type="ARBA" id="ARBA00023136"/>
    </source>
</evidence>
<dbReference type="KEGG" id="ahl:AHTJS_03685"/>
<feature type="transmembrane region" description="Helical" evidence="5">
    <location>
        <begin position="86"/>
        <end position="106"/>
    </location>
</feature>
<feature type="transmembrane region" description="Helical" evidence="5">
    <location>
        <begin position="55"/>
        <end position="79"/>
    </location>
</feature>
<feature type="transmembrane region" description="Helical" evidence="5">
    <location>
        <begin position="319"/>
        <end position="339"/>
    </location>
</feature>
<dbReference type="EMBL" id="CP031976">
    <property type="protein sequence ID" value="QHI12599.1"/>
    <property type="molecule type" value="Genomic_DNA"/>
</dbReference>
<feature type="transmembrane region" description="Helical" evidence="5">
    <location>
        <begin position="345"/>
        <end position="368"/>
    </location>
</feature>
<keyword evidence="4 5" id="KW-0472">Membrane</keyword>
<dbReference type="InterPro" id="IPR020846">
    <property type="entry name" value="MFS_dom"/>
</dbReference>
<dbReference type="GO" id="GO:0046943">
    <property type="term" value="F:carboxylic acid transmembrane transporter activity"/>
    <property type="evidence" value="ECO:0007669"/>
    <property type="project" value="TreeGrafter"/>
</dbReference>
<evidence type="ECO:0000256" key="5">
    <source>
        <dbReference type="SAM" id="Phobius"/>
    </source>
</evidence>
<dbReference type="PROSITE" id="PS50850">
    <property type="entry name" value="MFS"/>
    <property type="match status" value="1"/>
</dbReference>
<evidence type="ECO:0000313" key="7">
    <source>
        <dbReference type="EMBL" id="NAR72120.1"/>
    </source>
</evidence>